<evidence type="ECO:0000313" key="6">
    <source>
        <dbReference type="EMBL" id="THW72495.1"/>
    </source>
</evidence>
<dbReference type="AlphaFoldDB" id="A0A4V4JSP8"/>
<reference evidence="6 7" key="1">
    <citation type="submission" date="2018-10" db="EMBL/GenBank/DDBJ databases">
        <title>Fifty Aureobasidium pullulans genomes reveal a recombining polyextremotolerant generalist.</title>
        <authorList>
            <person name="Gostincar C."/>
            <person name="Turk M."/>
            <person name="Zajc J."/>
            <person name="Gunde-Cimerman N."/>
        </authorList>
    </citation>
    <scope>NUCLEOTIDE SEQUENCE [LARGE SCALE GENOMIC DNA]</scope>
    <source>
        <strain evidence="6 7">EXF-10659</strain>
    </source>
</reference>
<dbReference type="PANTHER" id="PTHR46865">
    <property type="entry name" value="OXIDOREDUCTASE-RELATED"/>
    <property type="match status" value="1"/>
</dbReference>
<feature type="domain" description="FAD-binding" evidence="5">
    <location>
        <begin position="21"/>
        <end position="334"/>
    </location>
</feature>
<dbReference type="GO" id="GO:0071949">
    <property type="term" value="F:FAD binding"/>
    <property type="evidence" value="ECO:0007669"/>
    <property type="project" value="InterPro"/>
</dbReference>
<evidence type="ECO:0000256" key="4">
    <source>
        <dbReference type="SAM" id="Phobius"/>
    </source>
</evidence>
<keyword evidence="2" id="KW-0274">FAD</keyword>
<keyword evidence="4" id="KW-0472">Membrane</keyword>
<dbReference type="Gene3D" id="3.30.9.10">
    <property type="entry name" value="D-Amino Acid Oxidase, subunit A, domain 2"/>
    <property type="match status" value="1"/>
</dbReference>
<proteinExistence type="predicted"/>
<evidence type="ECO:0000256" key="2">
    <source>
        <dbReference type="ARBA" id="ARBA00022827"/>
    </source>
</evidence>
<dbReference type="InterPro" id="IPR002938">
    <property type="entry name" value="FAD-bd"/>
</dbReference>
<evidence type="ECO:0000259" key="5">
    <source>
        <dbReference type="Pfam" id="PF01494"/>
    </source>
</evidence>
<feature type="transmembrane region" description="Helical" evidence="4">
    <location>
        <begin position="21"/>
        <end position="40"/>
    </location>
</feature>
<dbReference type="PRINTS" id="PR00420">
    <property type="entry name" value="RNGMNOXGNASE"/>
</dbReference>
<dbReference type="InterPro" id="IPR036188">
    <property type="entry name" value="FAD/NAD-bd_sf"/>
</dbReference>
<dbReference type="Gene3D" id="3.50.50.60">
    <property type="entry name" value="FAD/NAD(P)-binding domain"/>
    <property type="match status" value="1"/>
</dbReference>
<keyword evidence="1" id="KW-0285">Flavoprotein</keyword>
<dbReference type="PANTHER" id="PTHR46865:SF2">
    <property type="entry name" value="MONOOXYGENASE"/>
    <property type="match status" value="1"/>
</dbReference>
<name>A0A4V4JSP8_AURPU</name>
<keyword evidence="4" id="KW-0812">Transmembrane</keyword>
<dbReference type="InterPro" id="IPR051704">
    <property type="entry name" value="FAD_aromatic-hydroxylase"/>
</dbReference>
<accession>A0A4V4JSP8</accession>
<dbReference type="Pfam" id="PF01494">
    <property type="entry name" value="FAD_binding_3"/>
    <property type="match status" value="1"/>
</dbReference>
<dbReference type="Proteomes" id="UP000308802">
    <property type="component" value="Unassembled WGS sequence"/>
</dbReference>
<gene>
    <name evidence="6" type="ORF">D6D19_06469</name>
</gene>
<protein>
    <submittedName>
        <fullName evidence="6">Putative oxidoreductase</fullName>
    </submittedName>
</protein>
<keyword evidence="3" id="KW-0560">Oxidoreductase</keyword>
<evidence type="ECO:0000313" key="7">
    <source>
        <dbReference type="Proteomes" id="UP000308802"/>
    </source>
</evidence>
<dbReference type="EMBL" id="QZAO01000225">
    <property type="protein sequence ID" value="THW72495.1"/>
    <property type="molecule type" value="Genomic_DNA"/>
</dbReference>
<comment type="caution">
    <text evidence="6">The sequence shown here is derived from an EMBL/GenBank/DDBJ whole genome shotgun (WGS) entry which is preliminary data.</text>
</comment>
<dbReference type="GO" id="GO:0016491">
    <property type="term" value="F:oxidoreductase activity"/>
    <property type="evidence" value="ECO:0007669"/>
    <property type="project" value="UniProtKB-KW"/>
</dbReference>
<organism evidence="6 7">
    <name type="scientific">Aureobasidium pullulans</name>
    <name type="common">Black yeast</name>
    <name type="synonym">Pullularia pullulans</name>
    <dbReference type="NCBI Taxonomy" id="5580"/>
    <lineage>
        <taxon>Eukaryota</taxon>
        <taxon>Fungi</taxon>
        <taxon>Dikarya</taxon>
        <taxon>Ascomycota</taxon>
        <taxon>Pezizomycotina</taxon>
        <taxon>Dothideomycetes</taxon>
        <taxon>Dothideomycetidae</taxon>
        <taxon>Dothideales</taxon>
        <taxon>Saccotheciaceae</taxon>
        <taxon>Aureobasidium</taxon>
    </lineage>
</organism>
<evidence type="ECO:0000256" key="1">
    <source>
        <dbReference type="ARBA" id="ARBA00022630"/>
    </source>
</evidence>
<evidence type="ECO:0000256" key="3">
    <source>
        <dbReference type="ARBA" id="ARBA00023002"/>
    </source>
</evidence>
<sequence>MSNMLVQRPTTRASAPKPQSILIVGCGIAGPVLASLLLRFPGPASSLPHITILERNPSLTSSGQNIDIRGIGKQIIGLLDLEDEIKRSTTGEEGVRFVDENNCCWAEFAVDKSGKVETGTSDVEILRGRLAEILLNKTKRDSKDVQDRGGKGVEFIFEDSLESLRQDEKKAHVQLANGGERSFDLVVGADGLHSRTRKLAFGNEAEGCLKKLHMFAAFFSMPKEDEDGEWRSWFHAPGGVSIMLRPSATKEKSTVLILLADKSGIIADQLAGSESERSIPAQKKLVMSKLNRIGWQEQRLTKAVEAADDFYFDVTAQVNLAKWSHGRVVLLGDAGQVYLT</sequence>
<keyword evidence="4" id="KW-1133">Transmembrane helix</keyword>
<dbReference type="SUPFAM" id="SSF51905">
    <property type="entry name" value="FAD/NAD(P)-binding domain"/>
    <property type="match status" value="1"/>
</dbReference>